<keyword evidence="2" id="KW-0117">Actin capping</keyword>
<comment type="caution">
    <text evidence="7">The sequence shown here is derived from an EMBL/GenBank/DDBJ whole genome shotgun (WGS) entry which is preliminary data.</text>
</comment>
<dbReference type="InterPro" id="IPR036886">
    <property type="entry name" value="Villin_headpiece_dom_sf"/>
</dbReference>
<dbReference type="PROSITE" id="PS51089">
    <property type="entry name" value="HP"/>
    <property type="match status" value="1"/>
</dbReference>
<dbReference type="FunFam" id="3.40.20.10:FF:000001">
    <property type="entry name" value="Gelsolin"/>
    <property type="match status" value="1"/>
</dbReference>
<evidence type="ECO:0000256" key="4">
    <source>
        <dbReference type="ARBA" id="ARBA00023203"/>
    </source>
</evidence>
<evidence type="ECO:0000256" key="2">
    <source>
        <dbReference type="ARBA" id="ARBA00022467"/>
    </source>
</evidence>
<dbReference type="InterPro" id="IPR003128">
    <property type="entry name" value="Villin_headpiece"/>
</dbReference>
<dbReference type="Gramene" id="KVI11823">
    <property type="protein sequence ID" value="KVI11823"/>
    <property type="gene ID" value="Ccrd_009761"/>
</dbReference>
<evidence type="ECO:0000256" key="3">
    <source>
        <dbReference type="ARBA" id="ARBA00022737"/>
    </source>
</evidence>
<dbReference type="SUPFAM" id="SSF55753">
    <property type="entry name" value="Actin depolymerizing proteins"/>
    <property type="match status" value="5"/>
</dbReference>
<evidence type="ECO:0000256" key="1">
    <source>
        <dbReference type="ARBA" id="ARBA00008418"/>
    </source>
</evidence>
<feature type="domain" description="HP" evidence="6">
    <location>
        <begin position="925"/>
        <end position="990"/>
    </location>
</feature>
<dbReference type="Pfam" id="PF02209">
    <property type="entry name" value="VHP"/>
    <property type="match status" value="1"/>
</dbReference>
<dbReference type="CDD" id="cd11288">
    <property type="entry name" value="gelsolin_S5_like"/>
    <property type="match status" value="1"/>
</dbReference>
<dbReference type="InterPro" id="IPR036180">
    <property type="entry name" value="Gelsolin-like_dom_sf"/>
</dbReference>
<keyword evidence="4" id="KW-0009">Actin-binding</keyword>
<comment type="similarity">
    <text evidence="1">Belongs to the villin/gelsolin family.</text>
</comment>
<dbReference type="InterPro" id="IPR007123">
    <property type="entry name" value="Gelsolin-like_dom"/>
</dbReference>
<organism evidence="7 8">
    <name type="scientific">Cynara cardunculus var. scolymus</name>
    <name type="common">Globe artichoke</name>
    <name type="synonym">Cynara scolymus</name>
    <dbReference type="NCBI Taxonomy" id="59895"/>
    <lineage>
        <taxon>Eukaryota</taxon>
        <taxon>Viridiplantae</taxon>
        <taxon>Streptophyta</taxon>
        <taxon>Embryophyta</taxon>
        <taxon>Tracheophyta</taxon>
        <taxon>Spermatophyta</taxon>
        <taxon>Magnoliopsida</taxon>
        <taxon>eudicotyledons</taxon>
        <taxon>Gunneridae</taxon>
        <taxon>Pentapetalae</taxon>
        <taxon>asterids</taxon>
        <taxon>campanulids</taxon>
        <taxon>Asterales</taxon>
        <taxon>Asteraceae</taxon>
        <taxon>Carduoideae</taxon>
        <taxon>Cardueae</taxon>
        <taxon>Carduinae</taxon>
        <taxon>Cynara</taxon>
    </lineage>
</organism>
<dbReference type="PANTHER" id="PTHR11977:SF138">
    <property type="entry name" value="VILLIN-4"/>
    <property type="match status" value="1"/>
</dbReference>
<evidence type="ECO:0000259" key="6">
    <source>
        <dbReference type="PROSITE" id="PS51089"/>
    </source>
</evidence>
<accession>A0A118K785</accession>
<dbReference type="InterPro" id="IPR007122">
    <property type="entry name" value="Villin/Gelsolin"/>
</dbReference>
<dbReference type="FunFam" id="1.10.950.10:FF:000004">
    <property type="entry name" value="Villin-like 1"/>
    <property type="match status" value="1"/>
</dbReference>
<dbReference type="AlphaFoldDB" id="A0A118K785"/>
<dbReference type="SUPFAM" id="SSF47050">
    <property type="entry name" value="VHP, Villin headpiece domain"/>
    <property type="match status" value="1"/>
</dbReference>
<protein>
    <submittedName>
        <fullName evidence="7">Gelsolin domain-containing protein</fullName>
    </submittedName>
</protein>
<dbReference type="CDD" id="cd11292">
    <property type="entry name" value="gelsolin_S3_like"/>
    <property type="match status" value="1"/>
</dbReference>
<dbReference type="Gene3D" id="1.10.950.10">
    <property type="entry name" value="Villin headpiece domain"/>
    <property type="match status" value="1"/>
</dbReference>
<dbReference type="CDD" id="cd11291">
    <property type="entry name" value="gelsolin_S6_like"/>
    <property type="match status" value="1"/>
</dbReference>
<evidence type="ECO:0000313" key="7">
    <source>
        <dbReference type="EMBL" id="KVI11823.1"/>
    </source>
</evidence>
<dbReference type="GO" id="GO:0007015">
    <property type="term" value="P:actin filament organization"/>
    <property type="evidence" value="ECO:0007669"/>
    <property type="project" value="UniProtKB-ARBA"/>
</dbReference>
<dbReference type="GO" id="GO:0051014">
    <property type="term" value="P:actin filament severing"/>
    <property type="evidence" value="ECO:0007669"/>
    <property type="project" value="TreeGrafter"/>
</dbReference>
<keyword evidence="3" id="KW-0677">Repeat</keyword>
<dbReference type="InterPro" id="IPR029006">
    <property type="entry name" value="ADF-H/Gelsolin-like_dom_sf"/>
</dbReference>
<feature type="region of interest" description="Disordered" evidence="5">
    <location>
        <begin position="862"/>
        <end position="905"/>
    </location>
</feature>
<dbReference type="EMBL" id="LEKV01000036">
    <property type="protein sequence ID" value="KVI11823.1"/>
    <property type="molecule type" value="Genomic_DNA"/>
</dbReference>
<dbReference type="SMART" id="SM00153">
    <property type="entry name" value="VHP"/>
    <property type="match status" value="1"/>
</dbReference>
<evidence type="ECO:0000313" key="8">
    <source>
        <dbReference type="Proteomes" id="UP000243975"/>
    </source>
</evidence>
<dbReference type="Gene3D" id="3.40.20.10">
    <property type="entry name" value="Severin"/>
    <property type="match status" value="6"/>
</dbReference>
<dbReference type="SMART" id="SM00262">
    <property type="entry name" value="GEL"/>
    <property type="match status" value="6"/>
</dbReference>
<dbReference type="Pfam" id="PF00626">
    <property type="entry name" value="Gelsolin"/>
    <property type="match status" value="4"/>
</dbReference>
<dbReference type="PRINTS" id="PR00597">
    <property type="entry name" value="GELSOLIN"/>
</dbReference>
<dbReference type="Proteomes" id="UP000243975">
    <property type="component" value="Unassembled WGS sequence"/>
</dbReference>
<reference evidence="7 8" key="1">
    <citation type="journal article" date="2016" name="Sci. Rep.">
        <title>The genome sequence of the outbreeding globe artichoke constructed de novo incorporating a phase-aware low-pass sequencing strategy of F1 progeny.</title>
        <authorList>
            <person name="Scaglione D."/>
            <person name="Reyes-Chin-Wo S."/>
            <person name="Acquadro A."/>
            <person name="Froenicke L."/>
            <person name="Portis E."/>
            <person name="Beitel C."/>
            <person name="Tirone M."/>
            <person name="Mauro R."/>
            <person name="Lo Monaco A."/>
            <person name="Mauromicale G."/>
            <person name="Faccioli P."/>
            <person name="Cattivelli L."/>
            <person name="Rieseberg L."/>
            <person name="Michelmore R."/>
            <person name="Lanteri S."/>
        </authorList>
    </citation>
    <scope>NUCLEOTIDE SEQUENCE [LARGE SCALE GENOMIC DNA]</scope>
    <source>
        <strain evidence="7">2C</strain>
    </source>
</reference>
<dbReference type="GO" id="GO:0051015">
    <property type="term" value="F:actin filament binding"/>
    <property type="evidence" value="ECO:0007669"/>
    <property type="project" value="InterPro"/>
</dbReference>
<feature type="region of interest" description="Disordered" evidence="5">
    <location>
        <begin position="800"/>
        <end position="841"/>
    </location>
</feature>
<proteinExistence type="inferred from homology"/>
<dbReference type="CDD" id="cd11293">
    <property type="entry name" value="gelsolin_S4_like"/>
    <property type="match status" value="1"/>
</dbReference>
<dbReference type="GO" id="GO:0051693">
    <property type="term" value="P:actin filament capping"/>
    <property type="evidence" value="ECO:0007669"/>
    <property type="project" value="UniProtKB-KW"/>
</dbReference>
<dbReference type="PANTHER" id="PTHR11977">
    <property type="entry name" value="VILLIN"/>
    <property type="match status" value="1"/>
</dbReference>
<keyword evidence="8" id="KW-1185">Reference proteome</keyword>
<name>A0A118K785_CYNCS</name>
<sequence length="990" mass="110759">MSKAGGCSACGDWVVHGFEEQRTAVKRVLVVTVVVEEGEEEMVCSLGGARRRGILAIGGICSVAYWDGLDQAVRTYSGPPKGPEFHAAGQLVRQKTIALKSGALRHDIHYWLGKDTSQDEAGAAALKTVELDAALGGRAVQYREVQGHETERFLSYFKPCIIPQEGGIASGFKHAEPEEHKNHCQYGFSWYLNLLCWRQVPFARSSLNHDDIFILDTANKIFQFNGSNSCIQERAKALEVVQHIKDTYHDGKCDIATVEDGKLMSDAETGEFWGFFGGFAPLPRKTATDDAKNADALPTQLFCVEKGQVELVAADSLKKELLDTSKCYLLDCGAEIYVWMGRGTSLDERKAASGAAEEYLRSQDRLKSHIIRVIENFETVTFRSKFEAWPQSTEVAVSEDGRGKVAALLKRQGVNVRGLLKAAPAKEEPQPYIDCTGHLQVWRVNGQDKTLLSVPDQSKFYSGECYIFQYTCPGEDQDECLVGTWFGKQSVEEDRNSATSQANKMVESLKFLASQLQIYEGSEPILFFAIFQSFLVLKGGLSDGYKNFISGKELPDETYKEDGVALFRVQGSGPENMQAIQVEPVASSLNSSYCYILHRDSSVFSWIGNLTTPEVQELVERQLDVIKPNMQSKLQKEGSESEQFWEILGGKCEYPSQKIARDAESDPHLFSCTFSKGDLKVCNFPFLVHNGTLIEEAVTEIYNFNQDDLMTEDIFILDCHSSIFVWVGQQVDQKIKTEALVIGQKFLERDFLLEKLSLETPIYIITEGSEPQFFTRFFTWDSSKSAMHGNSFQRKLSILKNGGRPTLNNKPKRRTPVSHGGRSVATEKPQRSRSVSFSPDRVRVRGRSPAFNALASTFENANARNLSTPPPLVRKPYPKSGATDSASRPKSPPKTDSNSKENLMSSKMEALTIQEDVKENEVEDEEGLTLYPYERLTTVSTNPAADIDVTKRETYLSSAEFRDKFGMTKEAFYKLPKWKQNKLKMALQLF</sequence>
<evidence type="ECO:0000256" key="5">
    <source>
        <dbReference type="SAM" id="MobiDB-lite"/>
    </source>
</evidence>
<dbReference type="OMA" id="DTLFTWI"/>
<feature type="compositionally biased region" description="Polar residues" evidence="5">
    <location>
        <begin position="882"/>
        <end position="905"/>
    </location>
</feature>
<gene>
    <name evidence="7" type="ORF">Ccrd_009761</name>
</gene>
<dbReference type="FunFam" id="3.40.20.10:FF:000039">
    <property type="entry name" value="Villin-4"/>
    <property type="match status" value="1"/>
</dbReference>
<dbReference type="SUPFAM" id="SSF82754">
    <property type="entry name" value="C-terminal, gelsolin-like domain of Sec23/24"/>
    <property type="match status" value="1"/>
</dbReference>
<dbReference type="STRING" id="59895.A0A118K785"/>